<evidence type="ECO:0000256" key="1">
    <source>
        <dbReference type="SAM" id="SignalP"/>
    </source>
</evidence>
<feature type="chain" id="PRO_5037088236" description="Transporter" evidence="1">
    <location>
        <begin position="21"/>
        <end position="299"/>
    </location>
</feature>
<dbReference type="EMBL" id="JACRVF010000005">
    <property type="protein sequence ID" value="MBC5994526.1"/>
    <property type="molecule type" value="Genomic_DNA"/>
</dbReference>
<keyword evidence="3" id="KW-1185">Reference proteome</keyword>
<accession>A0A923SL64</accession>
<dbReference type="RefSeq" id="WP_187068543.1">
    <property type="nucleotide sequence ID" value="NZ_JACRVF010000005.1"/>
</dbReference>
<evidence type="ECO:0000313" key="3">
    <source>
        <dbReference type="Proteomes" id="UP000603640"/>
    </source>
</evidence>
<feature type="signal peptide" evidence="1">
    <location>
        <begin position="1"/>
        <end position="20"/>
    </location>
</feature>
<protein>
    <recommendedName>
        <fullName evidence="4">Transporter</fullName>
    </recommendedName>
</protein>
<dbReference type="AlphaFoldDB" id="A0A923SL64"/>
<evidence type="ECO:0008006" key="4">
    <source>
        <dbReference type="Google" id="ProtNLM"/>
    </source>
</evidence>
<gene>
    <name evidence="2" type="ORF">H8S84_16905</name>
</gene>
<sequence length="299" mass="33039">MKKYILLALALIAISTNSKACDKGCTMGGSYFGILPQFQKNFAGLRYSTRAYTITASHGGHTEVTEEHFTTAELWGRYVPVKNLQIFAFVPYLKNEQNSSHGKLKNDGFGDITLMANYAILNTGDSLRHTIKHSLQLGGGIKLATGTYQQEQHEEVMPINMQTGTGSTDYLLNGIYTIRYKQLGLSNDVTYRFNTENKEGYRFGDRISASSNVFYWQNAGAVALLPSAGVYYEHAQSDRINGATNAQKGGESYFGNVGLSAYIKNISLSGTLQLPISSTEDYHATKGNNRTMLSLTYMF</sequence>
<name>A0A923SL64_9BACT</name>
<reference evidence="2" key="1">
    <citation type="submission" date="2020-08" db="EMBL/GenBank/DDBJ databases">
        <title>Pontibacter sp. SD6 16S ribosomal RNA gene Genome sequencing and assembly.</title>
        <authorList>
            <person name="Kang M."/>
        </authorList>
    </citation>
    <scope>NUCLEOTIDE SEQUENCE</scope>
    <source>
        <strain evidence="2">SD6</strain>
    </source>
</reference>
<keyword evidence="1" id="KW-0732">Signal</keyword>
<proteinExistence type="predicted"/>
<evidence type="ECO:0000313" key="2">
    <source>
        <dbReference type="EMBL" id="MBC5994526.1"/>
    </source>
</evidence>
<organism evidence="2 3">
    <name type="scientific">Pontibacter cellulosilyticus</name>
    <dbReference type="NCBI Taxonomy" id="1720253"/>
    <lineage>
        <taxon>Bacteria</taxon>
        <taxon>Pseudomonadati</taxon>
        <taxon>Bacteroidota</taxon>
        <taxon>Cytophagia</taxon>
        <taxon>Cytophagales</taxon>
        <taxon>Hymenobacteraceae</taxon>
        <taxon>Pontibacter</taxon>
    </lineage>
</organism>
<comment type="caution">
    <text evidence="2">The sequence shown here is derived from an EMBL/GenBank/DDBJ whole genome shotgun (WGS) entry which is preliminary data.</text>
</comment>
<dbReference type="Proteomes" id="UP000603640">
    <property type="component" value="Unassembled WGS sequence"/>
</dbReference>